<keyword evidence="1" id="KW-0732">Signal</keyword>
<keyword evidence="3" id="KW-1185">Reference proteome</keyword>
<proteinExistence type="predicted"/>
<accession>A0ABR0A6W7</accession>
<evidence type="ECO:0000313" key="2">
    <source>
        <dbReference type="EMBL" id="KAK4020710.1"/>
    </source>
</evidence>
<feature type="chain" id="PRO_5047284773" description="4Fe-4S ferredoxin-type domain-containing protein" evidence="1">
    <location>
        <begin position="22"/>
        <end position="164"/>
    </location>
</feature>
<dbReference type="Proteomes" id="UP001234178">
    <property type="component" value="Unassembled WGS sequence"/>
</dbReference>
<gene>
    <name evidence="2" type="ORF">OUZ56_002665</name>
</gene>
<feature type="signal peptide" evidence="1">
    <location>
        <begin position="1"/>
        <end position="21"/>
    </location>
</feature>
<protein>
    <recommendedName>
        <fullName evidence="4">4Fe-4S ferredoxin-type domain-containing protein</fullName>
    </recommendedName>
</protein>
<dbReference type="EMBL" id="JAOYFB010000036">
    <property type="protein sequence ID" value="KAK4020710.1"/>
    <property type="molecule type" value="Genomic_DNA"/>
</dbReference>
<comment type="caution">
    <text evidence="2">The sequence shown here is derived from an EMBL/GenBank/DDBJ whole genome shotgun (WGS) entry which is preliminary data.</text>
</comment>
<sequence length="164" mass="18725">MAATRIGTCKWMHVRLDVALHLGCPVCNVVCPSTICYVHPWNEWGLLFSIHNRNGFEEDIDGVLEKVVRVAEEEEIAVNPVLKEAKHSDDMGAQPVETKTLCLRYNQSDKKIGTNSYISEWGLTPCRAEENDIKELEQICWQQNKPREAQEELNLKQKCSKGTR</sequence>
<organism evidence="2 3">
    <name type="scientific">Daphnia magna</name>
    <dbReference type="NCBI Taxonomy" id="35525"/>
    <lineage>
        <taxon>Eukaryota</taxon>
        <taxon>Metazoa</taxon>
        <taxon>Ecdysozoa</taxon>
        <taxon>Arthropoda</taxon>
        <taxon>Crustacea</taxon>
        <taxon>Branchiopoda</taxon>
        <taxon>Diplostraca</taxon>
        <taxon>Cladocera</taxon>
        <taxon>Anomopoda</taxon>
        <taxon>Daphniidae</taxon>
        <taxon>Daphnia</taxon>
    </lineage>
</organism>
<evidence type="ECO:0008006" key="4">
    <source>
        <dbReference type="Google" id="ProtNLM"/>
    </source>
</evidence>
<name>A0ABR0A6W7_9CRUS</name>
<evidence type="ECO:0000313" key="3">
    <source>
        <dbReference type="Proteomes" id="UP001234178"/>
    </source>
</evidence>
<reference evidence="2 3" key="1">
    <citation type="journal article" date="2023" name="Nucleic Acids Res.">
        <title>The hologenome of Daphnia magna reveals possible DNA methylation and microbiome-mediated evolution of the host genome.</title>
        <authorList>
            <person name="Chaturvedi A."/>
            <person name="Li X."/>
            <person name="Dhandapani V."/>
            <person name="Marshall H."/>
            <person name="Kissane S."/>
            <person name="Cuenca-Cambronero M."/>
            <person name="Asole G."/>
            <person name="Calvet F."/>
            <person name="Ruiz-Romero M."/>
            <person name="Marangio P."/>
            <person name="Guigo R."/>
            <person name="Rago D."/>
            <person name="Mirbahai L."/>
            <person name="Eastwood N."/>
            <person name="Colbourne J.K."/>
            <person name="Zhou J."/>
            <person name="Mallon E."/>
            <person name="Orsini L."/>
        </authorList>
    </citation>
    <scope>NUCLEOTIDE SEQUENCE [LARGE SCALE GENOMIC DNA]</scope>
    <source>
        <strain evidence="2">LRV0_1</strain>
    </source>
</reference>
<evidence type="ECO:0000256" key="1">
    <source>
        <dbReference type="SAM" id="SignalP"/>
    </source>
</evidence>